<proteinExistence type="predicted"/>
<gene>
    <name evidence="2" type="ORF">E3U44_08990</name>
</gene>
<sequence length="60" mass="6937">MRELVLTDQGVQLVDVYSAEGEVLLGSARAQKEMQDQRKQAANRVQYQQQLFELEKAKRN</sequence>
<evidence type="ECO:0000259" key="1">
    <source>
        <dbReference type="PROSITE" id="PS50965"/>
    </source>
</evidence>
<organism evidence="2 3">
    <name type="scientific">Nitrosococcus wardiae</name>
    <dbReference type="NCBI Taxonomy" id="1814290"/>
    <lineage>
        <taxon>Bacteria</taxon>
        <taxon>Pseudomonadati</taxon>
        <taxon>Pseudomonadota</taxon>
        <taxon>Gammaproteobacteria</taxon>
        <taxon>Chromatiales</taxon>
        <taxon>Chromatiaceae</taxon>
        <taxon>Nitrosococcus</taxon>
    </lineage>
</organism>
<accession>A0A4P7BXA4</accession>
<evidence type="ECO:0000313" key="2">
    <source>
        <dbReference type="EMBL" id="QBQ54631.1"/>
    </source>
</evidence>
<protein>
    <recommendedName>
        <fullName evidence="1">NERD domain-containing protein</fullName>
    </recommendedName>
</protein>
<name>A0A4P7BXA4_9GAMM</name>
<evidence type="ECO:0000313" key="3">
    <source>
        <dbReference type="Proteomes" id="UP000294325"/>
    </source>
</evidence>
<dbReference type="AlphaFoldDB" id="A0A4P7BXA4"/>
<keyword evidence="3" id="KW-1185">Reference proteome</keyword>
<dbReference type="Proteomes" id="UP000294325">
    <property type="component" value="Chromosome"/>
</dbReference>
<dbReference type="EMBL" id="CP038033">
    <property type="protein sequence ID" value="QBQ54631.1"/>
    <property type="molecule type" value="Genomic_DNA"/>
</dbReference>
<dbReference type="PROSITE" id="PS50965">
    <property type="entry name" value="NERD"/>
    <property type="match status" value="1"/>
</dbReference>
<reference evidence="2 3" key="1">
    <citation type="submission" date="2019-03" db="EMBL/GenBank/DDBJ databases">
        <title>The genome sequence of Nitrosococcus wardiae strain D1FHST reveals the archetypal metabolic capacity of ammonia-oxidizing Gammaproteobacteria.</title>
        <authorList>
            <person name="Wang L."/>
            <person name="Lim C.K."/>
            <person name="Hanson T.E."/>
            <person name="Dang H."/>
            <person name="Klotz M.G."/>
        </authorList>
    </citation>
    <scope>NUCLEOTIDE SEQUENCE [LARGE SCALE GENOMIC DNA]</scope>
    <source>
        <strain evidence="2 3">D1FHS</strain>
    </source>
</reference>
<feature type="domain" description="NERD" evidence="1">
    <location>
        <begin position="1"/>
        <end position="60"/>
    </location>
</feature>
<dbReference type="KEGG" id="nwr:E3U44_08990"/>
<dbReference type="InterPro" id="IPR011528">
    <property type="entry name" value="NERD"/>
</dbReference>
<dbReference type="RefSeq" id="WP_134357828.1">
    <property type="nucleotide sequence ID" value="NZ_CP038033.1"/>
</dbReference>